<dbReference type="AlphaFoldDB" id="A0A8D8SQG4"/>
<name>A0A8D8SQG4_9HEMI</name>
<feature type="region of interest" description="Disordered" evidence="1">
    <location>
        <begin position="492"/>
        <end position="515"/>
    </location>
</feature>
<evidence type="ECO:0000256" key="1">
    <source>
        <dbReference type="SAM" id="MobiDB-lite"/>
    </source>
</evidence>
<reference evidence="2" key="1">
    <citation type="submission" date="2021-05" db="EMBL/GenBank/DDBJ databases">
        <authorList>
            <person name="Alioto T."/>
            <person name="Alioto T."/>
            <person name="Gomez Garrido J."/>
        </authorList>
    </citation>
    <scope>NUCLEOTIDE SEQUENCE</scope>
</reference>
<accession>A0A8D8SQG4</accession>
<dbReference type="InterPro" id="IPR036514">
    <property type="entry name" value="SGNH_hydro_sf"/>
</dbReference>
<dbReference type="Gene3D" id="3.40.50.1110">
    <property type="entry name" value="SGNH hydrolase"/>
    <property type="match status" value="1"/>
</dbReference>
<dbReference type="EMBL" id="HBUF01227513">
    <property type="protein sequence ID" value="CAG6672067.1"/>
    <property type="molecule type" value="Transcribed_RNA"/>
</dbReference>
<dbReference type="CDD" id="cd00229">
    <property type="entry name" value="SGNH_hydrolase"/>
    <property type="match status" value="1"/>
</dbReference>
<feature type="compositionally biased region" description="Polar residues" evidence="1">
    <location>
        <begin position="74"/>
        <end position="101"/>
    </location>
</feature>
<proteinExistence type="predicted"/>
<sequence>MEELNGSDSSSLQLITEGSKSHHLMYKDVKFVYSNPTNGNFIYKCHEIRCPKKIKVDKERRKIIGVAGVHENHSVNTPSPKCNRSNSLPGLSGGKVTSTPLTRKDKSKDSHPDDQDQSTAGDQQEAYITVLDIDQTRGAIQTTNHKTEINPEAHDNHVPETIDTENIYKIRYEEMFKLKDSLIDKILEKERCILKQNTEIRELRTKVAVLERPNTELLELREELNHANSLTKQLMTTISTLEAGWEVDKKELDKLQDKPQPEVSISLRPKAVSTVQPPHCQTQQSGPTMRTSIQVTVIGDSHVRRMENVLTSKLPSHYDVKCYFKPGSKVAELDEISTREHNHQDIIILFSGTNDVSKTSMKAVKESFVKIIDKNKHCCVGVVLVPLKRNTCNFNSHIKDFNAQLIDFFKDKPVYLIDPTKILDTNDYCNDNLHLNKIGKNKLGKLICDKILKTGTSEQENKKVNMKTTPKSKHDQRRVKFTITDYSQHQNQNRYSGVRGNNRYRGPSNKYNRGYNDTYNNRYNGHNYNYNRRYHHHYIKPRSSYHQYPHSSQYNRTYHNTNRYGYNRVQHNSDFTRRYHSDGGWDSARDENSVGQNRFFRKY</sequence>
<organism evidence="2">
    <name type="scientific">Cacopsylla melanoneura</name>
    <dbReference type="NCBI Taxonomy" id="428564"/>
    <lineage>
        <taxon>Eukaryota</taxon>
        <taxon>Metazoa</taxon>
        <taxon>Ecdysozoa</taxon>
        <taxon>Arthropoda</taxon>
        <taxon>Hexapoda</taxon>
        <taxon>Insecta</taxon>
        <taxon>Pterygota</taxon>
        <taxon>Neoptera</taxon>
        <taxon>Paraneoptera</taxon>
        <taxon>Hemiptera</taxon>
        <taxon>Sternorrhyncha</taxon>
        <taxon>Psylloidea</taxon>
        <taxon>Psyllidae</taxon>
        <taxon>Psyllinae</taxon>
        <taxon>Cacopsylla</taxon>
    </lineage>
</organism>
<dbReference type="SUPFAM" id="SSF52266">
    <property type="entry name" value="SGNH hydrolase"/>
    <property type="match status" value="1"/>
</dbReference>
<evidence type="ECO:0000313" key="2">
    <source>
        <dbReference type="EMBL" id="CAG6672067.1"/>
    </source>
</evidence>
<feature type="compositionally biased region" description="Basic and acidic residues" evidence="1">
    <location>
        <begin position="102"/>
        <end position="114"/>
    </location>
</feature>
<protein>
    <submittedName>
        <fullName evidence="2">Uncharacterized protein</fullName>
    </submittedName>
</protein>
<dbReference type="EMBL" id="HBUF01227512">
    <property type="protein sequence ID" value="CAG6672065.1"/>
    <property type="molecule type" value="Transcribed_RNA"/>
</dbReference>
<feature type="region of interest" description="Disordered" evidence="1">
    <location>
        <begin position="69"/>
        <end position="125"/>
    </location>
</feature>